<dbReference type="InterPro" id="IPR005913">
    <property type="entry name" value="dTDP_dehydrorham_reduct"/>
</dbReference>
<protein>
    <submittedName>
        <fullName evidence="2">dTDP-4-dehydrorhamnose reductase</fullName>
        <ecNumber evidence="2">1.1.1.133</ecNumber>
    </submittedName>
</protein>
<dbReference type="InterPro" id="IPR036291">
    <property type="entry name" value="NAD(P)-bd_dom_sf"/>
</dbReference>
<dbReference type="NCBIfam" id="NF007440">
    <property type="entry name" value="PRK09987.1"/>
    <property type="match status" value="1"/>
</dbReference>
<proteinExistence type="predicted"/>
<dbReference type="GO" id="GO:0008831">
    <property type="term" value="F:dTDP-4-dehydrorhamnose reductase activity"/>
    <property type="evidence" value="ECO:0007669"/>
    <property type="project" value="UniProtKB-EC"/>
</dbReference>
<name>A0A5B8RAH5_9ZZZZ</name>
<dbReference type="GO" id="GO:0019305">
    <property type="term" value="P:dTDP-rhamnose biosynthetic process"/>
    <property type="evidence" value="ECO:0007669"/>
    <property type="project" value="TreeGrafter"/>
</dbReference>
<evidence type="ECO:0000259" key="1">
    <source>
        <dbReference type="Pfam" id="PF04321"/>
    </source>
</evidence>
<dbReference type="Pfam" id="PF04321">
    <property type="entry name" value="RmlD_sub_bind"/>
    <property type="match status" value="1"/>
</dbReference>
<accession>A0A5B8RAH5</accession>
<dbReference type="SUPFAM" id="SSF51735">
    <property type="entry name" value="NAD(P)-binding Rossmann-fold domains"/>
    <property type="match status" value="1"/>
</dbReference>
<dbReference type="InterPro" id="IPR029903">
    <property type="entry name" value="RmlD-like-bd"/>
</dbReference>
<dbReference type="AlphaFoldDB" id="A0A5B8RAH5"/>
<dbReference type="Gene3D" id="3.90.25.10">
    <property type="entry name" value="UDP-galactose 4-epimerase, domain 1"/>
    <property type="match status" value="1"/>
</dbReference>
<organism evidence="2">
    <name type="scientific">uncultured organism</name>
    <dbReference type="NCBI Taxonomy" id="155900"/>
    <lineage>
        <taxon>unclassified sequences</taxon>
        <taxon>environmental samples</taxon>
    </lineage>
</organism>
<dbReference type="CDD" id="cd05254">
    <property type="entry name" value="dTDP_HR_like_SDR_e"/>
    <property type="match status" value="1"/>
</dbReference>
<dbReference type="NCBIfam" id="TIGR01214">
    <property type="entry name" value="rmlD"/>
    <property type="match status" value="1"/>
</dbReference>
<gene>
    <name evidence="2" type="primary">rfbD</name>
    <name evidence="2" type="ORF">KBTEX_01979</name>
</gene>
<evidence type="ECO:0000313" key="2">
    <source>
        <dbReference type="EMBL" id="QEA05656.1"/>
    </source>
</evidence>
<keyword evidence="2" id="KW-0560">Oxidoreductase</keyword>
<feature type="domain" description="RmlD-like substrate binding" evidence="1">
    <location>
        <begin position="1"/>
        <end position="296"/>
    </location>
</feature>
<dbReference type="PANTHER" id="PTHR10491">
    <property type="entry name" value="DTDP-4-DEHYDRORHAMNOSE REDUCTASE"/>
    <property type="match status" value="1"/>
</dbReference>
<dbReference type="PANTHER" id="PTHR10491:SF4">
    <property type="entry name" value="METHIONINE ADENOSYLTRANSFERASE 2 SUBUNIT BETA"/>
    <property type="match status" value="1"/>
</dbReference>
<dbReference type="Gene3D" id="3.40.50.720">
    <property type="entry name" value="NAD(P)-binding Rossmann-like Domain"/>
    <property type="match status" value="1"/>
</dbReference>
<reference evidence="2" key="1">
    <citation type="submission" date="2019-06" db="EMBL/GenBank/DDBJ databases">
        <authorList>
            <person name="Murdoch R.W."/>
            <person name="Fathepure B."/>
        </authorList>
    </citation>
    <scope>NUCLEOTIDE SEQUENCE</scope>
</reference>
<dbReference type="EMBL" id="MN079106">
    <property type="protein sequence ID" value="QEA05656.1"/>
    <property type="molecule type" value="Genomic_DNA"/>
</dbReference>
<dbReference type="EC" id="1.1.1.133" evidence="2"/>
<sequence length="305" mass="32999">MTILLFGPNGQVGWELQRALAPLGEVIPLDRHGRDGLRGDLTDPDALREAIRTVRPAVIVNAAAYTAVDRAESEPERAEAINATAPGVIAEQARAQGALLVHYSTDYVFDGSGDRPWCENDVTGPLSVYGRSKLEGENAIRASGCTHLIFRTSWVYAARGKNFIRTMLRLARERDALQVIDDQYGAPTGAELIADVTAHALPTVTAQPECAGLYHLAAAGETTWHGYARWVIEQARAAGWPVSVADEAVARVSTEAFPVQAARPRNSRLDCSGLERTFGLSMPDWQRGVDHALTEIVACEGATEE</sequence>